<feature type="compositionally biased region" description="Basic and acidic residues" evidence="2">
    <location>
        <begin position="70"/>
        <end position="80"/>
    </location>
</feature>
<organism evidence="3 4">
    <name type="scientific">Truncatella angustata</name>
    <dbReference type="NCBI Taxonomy" id="152316"/>
    <lineage>
        <taxon>Eukaryota</taxon>
        <taxon>Fungi</taxon>
        <taxon>Dikarya</taxon>
        <taxon>Ascomycota</taxon>
        <taxon>Pezizomycotina</taxon>
        <taxon>Sordariomycetes</taxon>
        <taxon>Xylariomycetidae</taxon>
        <taxon>Amphisphaeriales</taxon>
        <taxon>Sporocadaceae</taxon>
        <taxon>Truncatella</taxon>
    </lineage>
</organism>
<dbReference type="GeneID" id="70124256"/>
<dbReference type="OrthoDB" id="448427at2759"/>
<comment type="caution">
    <text evidence="3">The sequence shown here is derived from an EMBL/GenBank/DDBJ whole genome shotgun (WGS) entry which is preliminary data.</text>
</comment>
<dbReference type="RefSeq" id="XP_045961832.1">
    <property type="nucleotide sequence ID" value="XM_046095363.1"/>
</dbReference>
<keyword evidence="4" id="KW-1185">Reference proteome</keyword>
<proteinExistence type="inferred from homology"/>
<evidence type="ECO:0000313" key="3">
    <source>
        <dbReference type="EMBL" id="KAH6657598.1"/>
    </source>
</evidence>
<feature type="region of interest" description="Disordered" evidence="2">
    <location>
        <begin position="51"/>
        <end position="83"/>
    </location>
</feature>
<feature type="compositionally biased region" description="Polar residues" evidence="2">
    <location>
        <begin position="58"/>
        <end position="67"/>
    </location>
</feature>
<sequence>MAPSTVHLPDGQTFIVRPVFSGLQFTSNDMYSRRSRSPFPPGWTVVLHTEDERDDGSDQPSSHNKNSADGIEHGKDHEPIQPRIRKYTTPTLQGETVFISSIVNPSSEDFEPAKSPSRHIALMLWITLYWYFQQPEPQPHIETAQSRLTPAEARPKGEWRIRIKREGVLHSRNMIPKLERMGLISTLDSAVGTSVEENSEGWDRMYVTQQGFWQIPFGLFLFTLQPKRHESRPGSPDSSRPTSPNLTESHPKGHSHHHSPSGLLSADLPGGPIPTTMMNIPVHPITPYYSASHMPTFYPPPPLQYVKTDGVRHPLRPKPPRMGEIFYTRHVPSAGKYLSFRVASASQNPVPYLGPTSHSGAKENGHLSNLSDTELIKKWMSNPRVTKFWGNYHDKFLSDGLNSQHSFPAIGMWDGEPFGYFEIYWAKEDILGKHVHVDDFDRGIHVFIGEEWARGSVPLWSSGLAHWIWQADNRTMNICLEPRIDNERFIDHLQKQGFQKVRQISFPHKQSWLVRMARDTWTAPNL</sequence>
<evidence type="ECO:0000313" key="4">
    <source>
        <dbReference type="Proteomes" id="UP000758603"/>
    </source>
</evidence>
<dbReference type="PANTHER" id="PTHR31438">
    <property type="entry name" value="LYSINE N-ACYLTRANSFERASE C17G9.06C-RELATED"/>
    <property type="match status" value="1"/>
</dbReference>
<dbReference type="PANTHER" id="PTHR31438:SF1">
    <property type="entry name" value="LYSINE N-ACYLTRANSFERASE C17G9.06C-RELATED"/>
    <property type="match status" value="1"/>
</dbReference>
<dbReference type="Gene3D" id="3.40.630.30">
    <property type="match status" value="1"/>
</dbReference>
<dbReference type="Proteomes" id="UP000758603">
    <property type="component" value="Unassembled WGS sequence"/>
</dbReference>
<gene>
    <name evidence="3" type="ORF">BKA67DRAFT_193102</name>
</gene>
<feature type="compositionally biased region" description="Polar residues" evidence="2">
    <location>
        <begin position="236"/>
        <end position="248"/>
    </location>
</feature>
<feature type="region of interest" description="Disordered" evidence="2">
    <location>
        <begin position="227"/>
        <end position="270"/>
    </location>
</feature>
<dbReference type="AlphaFoldDB" id="A0A9P8USL8"/>
<dbReference type="InterPro" id="IPR016181">
    <property type="entry name" value="Acyl_CoA_acyltransferase"/>
</dbReference>
<name>A0A9P8USL8_9PEZI</name>
<dbReference type="Pfam" id="PF13523">
    <property type="entry name" value="Acetyltransf_8"/>
    <property type="match status" value="1"/>
</dbReference>
<dbReference type="SUPFAM" id="SSF55729">
    <property type="entry name" value="Acyl-CoA N-acyltransferases (Nat)"/>
    <property type="match status" value="1"/>
</dbReference>
<evidence type="ECO:0000256" key="2">
    <source>
        <dbReference type="SAM" id="MobiDB-lite"/>
    </source>
</evidence>
<protein>
    <submittedName>
        <fullName evidence="3">Acyl-CoA N-acyltransferase</fullName>
    </submittedName>
</protein>
<comment type="similarity">
    <text evidence="1">Belongs to the lysine N-acyltransferase MbtK family.</text>
</comment>
<reference evidence="3" key="1">
    <citation type="journal article" date="2021" name="Nat. Commun.">
        <title>Genetic determinants of endophytism in the Arabidopsis root mycobiome.</title>
        <authorList>
            <person name="Mesny F."/>
            <person name="Miyauchi S."/>
            <person name="Thiergart T."/>
            <person name="Pickel B."/>
            <person name="Atanasova L."/>
            <person name="Karlsson M."/>
            <person name="Huettel B."/>
            <person name="Barry K.W."/>
            <person name="Haridas S."/>
            <person name="Chen C."/>
            <person name="Bauer D."/>
            <person name="Andreopoulos W."/>
            <person name="Pangilinan J."/>
            <person name="LaButti K."/>
            <person name="Riley R."/>
            <person name="Lipzen A."/>
            <person name="Clum A."/>
            <person name="Drula E."/>
            <person name="Henrissat B."/>
            <person name="Kohler A."/>
            <person name="Grigoriev I.V."/>
            <person name="Martin F.M."/>
            <person name="Hacquard S."/>
        </authorList>
    </citation>
    <scope>NUCLEOTIDE SEQUENCE</scope>
    <source>
        <strain evidence="3">MPI-SDFR-AT-0073</strain>
    </source>
</reference>
<evidence type="ECO:0000256" key="1">
    <source>
        <dbReference type="ARBA" id="ARBA00009893"/>
    </source>
</evidence>
<accession>A0A9P8USL8</accession>
<dbReference type="GO" id="GO:0016410">
    <property type="term" value="F:N-acyltransferase activity"/>
    <property type="evidence" value="ECO:0007669"/>
    <property type="project" value="TreeGrafter"/>
</dbReference>
<dbReference type="EMBL" id="JAGPXC010000002">
    <property type="protein sequence ID" value="KAH6657598.1"/>
    <property type="molecule type" value="Genomic_DNA"/>
</dbReference>